<reference evidence="1 2" key="1">
    <citation type="journal article" date="2022" name="Nat. Ecol. Evol.">
        <title>A masculinizing supergene underlies an exaggerated male reproductive morph in a spider.</title>
        <authorList>
            <person name="Hendrickx F."/>
            <person name="De Corte Z."/>
            <person name="Sonet G."/>
            <person name="Van Belleghem S.M."/>
            <person name="Kostlbacher S."/>
            <person name="Vangestel C."/>
        </authorList>
    </citation>
    <scope>NUCLEOTIDE SEQUENCE [LARGE SCALE GENOMIC DNA]</scope>
    <source>
        <strain evidence="1">W744_W776</strain>
    </source>
</reference>
<comment type="caution">
    <text evidence="1">The sequence shown here is derived from an EMBL/GenBank/DDBJ whole genome shotgun (WGS) entry which is preliminary data.</text>
</comment>
<evidence type="ECO:0000313" key="1">
    <source>
        <dbReference type="EMBL" id="KAG8179246.1"/>
    </source>
</evidence>
<protein>
    <submittedName>
        <fullName evidence="1">Uncharacterized protein</fullName>
    </submittedName>
</protein>
<dbReference type="EMBL" id="JAFNEN010000643">
    <property type="protein sequence ID" value="KAG8179246.1"/>
    <property type="molecule type" value="Genomic_DNA"/>
</dbReference>
<sequence length="70" mass="8129">MFINLYGWYKMSTTVHKLLIHGSDIMNSLPLPLGQLSEDVLEASHKLYKNLRLFHSRKTSRINTNTDILN</sequence>
<proteinExistence type="predicted"/>
<gene>
    <name evidence="1" type="ORF">JTE90_004074</name>
</gene>
<dbReference type="AlphaFoldDB" id="A0AAV6U6H6"/>
<accession>A0AAV6U6H6</accession>
<name>A0AAV6U6H6_9ARAC</name>
<keyword evidence="2" id="KW-1185">Reference proteome</keyword>
<organism evidence="1 2">
    <name type="scientific">Oedothorax gibbosus</name>
    <dbReference type="NCBI Taxonomy" id="931172"/>
    <lineage>
        <taxon>Eukaryota</taxon>
        <taxon>Metazoa</taxon>
        <taxon>Ecdysozoa</taxon>
        <taxon>Arthropoda</taxon>
        <taxon>Chelicerata</taxon>
        <taxon>Arachnida</taxon>
        <taxon>Araneae</taxon>
        <taxon>Araneomorphae</taxon>
        <taxon>Entelegynae</taxon>
        <taxon>Araneoidea</taxon>
        <taxon>Linyphiidae</taxon>
        <taxon>Erigoninae</taxon>
        <taxon>Oedothorax</taxon>
    </lineage>
</organism>
<dbReference type="Proteomes" id="UP000827092">
    <property type="component" value="Unassembled WGS sequence"/>
</dbReference>
<evidence type="ECO:0000313" key="2">
    <source>
        <dbReference type="Proteomes" id="UP000827092"/>
    </source>
</evidence>